<evidence type="ECO:0000313" key="15">
    <source>
        <dbReference type="Proteomes" id="UP000695007"/>
    </source>
</evidence>
<dbReference type="PRINTS" id="PR00237">
    <property type="entry name" value="GPCRRHODOPSN"/>
</dbReference>
<keyword evidence="10" id="KW-0325">Glycoprotein</keyword>
<dbReference type="KEGG" id="csol:105359775"/>
<feature type="domain" description="G-protein coupled receptors family 1 profile" evidence="14">
    <location>
        <begin position="43"/>
        <end position="314"/>
    </location>
</feature>
<keyword evidence="11 12" id="KW-0807">Transducer</keyword>
<dbReference type="GO" id="GO:0001607">
    <property type="term" value="F:neuromedin U receptor activity"/>
    <property type="evidence" value="ECO:0007669"/>
    <property type="project" value="InterPro"/>
</dbReference>
<gene>
    <name evidence="16" type="primary">LOC105359775</name>
</gene>
<dbReference type="Gene3D" id="1.20.1070.10">
    <property type="entry name" value="Rhodopsin 7-helix transmembrane proteins"/>
    <property type="match status" value="1"/>
</dbReference>
<dbReference type="PRINTS" id="PR01565">
    <property type="entry name" value="NEUROMEDINUR"/>
</dbReference>
<comment type="similarity">
    <text evidence="2 12">Belongs to the G-protein coupled receptor 1 family.</text>
</comment>
<dbReference type="PROSITE" id="PS50262">
    <property type="entry name" value="G_PROTEIN_RECEP_F1_2"/>
    <property type="match status" value="1"/>
</dbReference>
<evidence type="ECO:0000256" key="8">
    <source>
        <dbReference type="ARBA" id="ARBA00023157"/>
    </source>
</evidence>
<feature type="transmembrane region" description="Helical" evidence="13">
    <location>
        <begin position="102"/>
        <end position="123"/>
    </location>
</feature>
<feature type="transmembrane region" description="Helical" evidence="13">
    <location>
        <begin position="144"/>
        <end position="165"/>
    </location>
</feature>
<evidence type="ECO:0000256" key="5">
    <source>
        <dbReference type="ARBA" id="ARBA00022989"/>
    </source>
</evidence>
<dbReference type="Pfam" id="PF00001">
    <property type="entry name" value="7tm_1"/>
    <property type="match status" value="1"/>
</dbReference>
<evidence type="ECO:0000256" key="11">
    <source>
        <dbReference type="ARBA" id="ARBA00023224"/>
    </source>
</evidence>
<feature type="transmembrane region" description="Helical" evidence="13">
    <location>
        <begin position="31"/>
        <end position="51"/>
    </location>
</feature>
<evidence type="ECO:0000256" key="6">
    <source>
        <dbReference type="ARBA" id="ARBA00023040"/>
    </source>
</evidence>
<evidence type="ECO:0000256" key="10">
    <source>
        <dbReference type="ARBA" id="ARBA00023180"/>
    </source>
</evidence>
<evidence type="ECO:0000256" key="1">
    <source>
        <dbReference type="ARBA" id="ARBA00004651"/>
    </source>
</evidence>
<dbReference type="PANTHER" id="PTHR24243:SF107">
    <property type="entry name" value="NEUROPEPTIDES CAPA RECEPTOR"/>
    <property type="match status" value="1"/>
</dbReference>
<feature type="transmembrane region" description="Helical" evidence="13">
    <location>
        <begin position="63"/>
        <end position="82"/>
    </location>
</feature>
<evidence type="ECO:0000256" key="7">
    <source>
        <dbReference type="ARBA" id="ARBA00023136"/>
    </source>
</evidence>
<dbReference type="SUPFAM" id="SSF81321">
    <property type="entry name" value="Family A G protein-coupled receptor-like"/>
    <property type="match status" value="1"/>
</dbReference>
<evidence type="ECO:0000256" key="13">
    <source>
        <dbReference type="SAM" id="Phobius"/>
    </source>
</evidence>
<feature type="non-terminal residue" evidence="16">
    <location>
        <position position="333"/>
    </location>
</feature>
<evidence type="ECO:0000313" key="16">
    <source>
        <dbReference type="RefSeq" id="XP_011494764.1"/>
    </source>
</evidence>
<feature type="transmembrane region" description="Helical" evidence="13">
    <location>
        <begin position="253"/>
        <end position="274"/>
    </location>
</feature>
<proteinExistence type="inferred from homology"/>
<dbReference type="RefSeq" id="XP_011494764.1">
    <property type="nucleotide sequence ID" value="XM_011496462.1"/>
</dbReference>
<dbReference type="Proteomes" id="UP000695007">
    <property type="component" value="Unplaced"/>
</dbReference>
<name>A0AAJ6VLY4_9HYME</name>
<keyword evidence="5 13" id="KW-1133">Transmembrane helix</keyword>
<dbReference type="GO" id="GO:0005886">
    <property type="term" value="C:plasma membrane"/>
    <property type="evidence" value="ECO:0007669"/>
    <property type="project" value="UniProtKB-SubCell"/>
</dbReference>
<evidence type="ECO:0000256" key="12">
    <source>
        <dbReference type="RuleBase" id="RU000688"/>
    </source>
</evidence>
<dbReference type="PROSITE" id="PS00237">
    <property type="entry name" value="G_PROTEIN_RECEP_F1_1"/>
    <property type="match status" value="1"/>
</dbReference>
<dbReference type="CDD" id="cd15134">
    <property type="entry name" value="7tmA_capaR"/>
    <property type="match status" value="1"/>
</dbReference>
<keyword evidence="7 13" id="KW-0472">Membrane</keyword>
<keyword evidence="8" id="KW-1015">Disulfide bond</keyword>
<evidence type="ECO:0000256" key="9">
    <source>
        <dbReference type="ARBA" id="ARBA00023170"/>
    </source>
</evidence>
<dbReference type="AlphaFoldDB" id="A0AAJ6VLY4"/>
<dbReference type="InterPro" id="IPR000276">
    <property type="entry name" value="GPCR_Rhodpsn"/>
</dbReference>
<dbReference type="InterPro" id="IPR005390">
    <property type="entry name" value="NeuromedU_rcpt"/>
</dbReference>
<organism evidence="15 16">
    <name type="scientific">Ceratosolen solmsi marchali</name>
    <dbReference type="NCBI Taxonomy" id="326594"/>
    <lineage>
        <taxon>Eukaryota</taxon>
        <taxon>Metazoa</taxon>
        <taxon>Ecdysozoa</taxon>
        <taxon>Arthropoda</taxon>
        <taxon>Hexapoda</taxon>
        <taxon>Insecta</taxon>
        <taxon>Pterygota</taxon>
        <taxon>Neoptera</taxon>
        <taxon>Endopterygota</taxon>
        <taxon>Hymenoptera</taxon>
        <taxon>Apocrita</taxon>
        <taxon>Proctotrupomorpha</taxon>
        <taxon>Chalcidoidea</taxon>
        <taxon>Agaonidae</taxon>
        <taxon>Agaoninae</taxon>
        <taxon>Ceratosolen</taxon>
    </lineage>
</organism>
<feature type="transmembrane region" description="Helical" evidence="13">
    <location>
        <begin position="294"/>
        <end position="316"/>
    </location>
</feature>
<protein>
    <submittedName>
        <fullName evidence="16">Neuropeptides capa receptor-like</fullName>
    </submittedName>
</protein>
<keyword evidence="9 12" id="KW-0675">Receptor</keyword>
<accession>A0AAJ6VLY4</accession>
<keyword evidence="15" id="KW-1185">Reference proteome</keyword>
<evidence type="ECO:0000259" key="14">
    <source>
        <dbReference type="PROSITE" id="PS50262"/>
    </source>
</evidence>
<keyword evidence="6 12" id="KW-0297">G-protein coupled receptor</keyword>
<evidence type="ECO:0000256" key="3">
    <source>
        <dbReference type="ARBA" id="ARBA00022475"/>
    </source>
</evidence>
<evidence type="ECO:0000256" key="4">
    <source>
        <dbReference type="ARBA" id="ARBA00022692"/>
    </source>
</evidence>
<keyword evidence="3" id="KW-1003">Cell membrane</keyword>
<sequence>MASSNLTEIEYLNYILGPRYLPLDVTVPLTLVYLIIFICGIFGNIITCIVIIKNASMQNATNFYLFSLAVSDLMLLILGLPNELSVFWQQYPWILGLGLCKIRAYTSEMSSYVSVLTIMMFSVERYLAVCKPLHFNAMSGLRRPVCFILAAWIIALMCALPFAVYTTINYVEYPPGSGNHSIDSAICAMLLIHMPNFPLYELSSMVFFFVPMLVIVILYIKMGVKIRNSYKLTKKINITLFHKETQYMRSRKGVIKMLSAVVFAFFICWAPFHTQRLLYIYGQDTDYYPDMNEWLYIFSGCFYYLSTAVNPILYNFMSSRYRKAYKQILKFHK</sequence>
<dbReference type="InterPro" id="IPR017452">
    <property type="entry name" value="GPCR_Rhodpsn_7TM"/>
</dbReference>
<dbReference type="SMART" id="SM01381">
    <property type="entry name" value="7TM_GPCR_Srsx"/>
    <property type="match status" value="1"/>
</dbReference>
<keyword evidence="4 12" id="KW-0812">Transmembrane</keyword>
<reference evidence="16" key="1">
    <citation type="submission" date="2025-08" db="UniProtKB">
        <authorList>
            <consortium name="RefSeq"/>
        </authorList>
    </citation>
    <scope>IDENTIFICATION</scope>
</reference>
<dbReference type="GeneID" id="105359775"/>
<comment type="subcellular location">
    <subcellularLocation>
        <location evidence="1">Cell membrane</location>
        <topology evidence="1">Multi-pass membrane protein</topology>
    </subcellularLocation>
</comment>
<dbReference type="PANTHER" id="PTHR24243">
    <property type="entry name" value="G-PROTEIN COUPLED RECEPTOR"/>
    <property type="match status" value="1"/>
</dbReference>
<evidence type="ECO:0000256" key="2">
    <source>
        <dbReference type="ARBA" id="ARBA00010663"/>
    </source>
</evidence>
<feature type="transmembrane region" description="Helical" evidence="13">
    <location>
        <begin position="199"/>
        <end position="220"/>
    </location>
</feature>